<dbReference type="VEuPathDB" id="FungiDB:BLGHR1_12995"/>
<dbReference type="Proteomes" id="UP000275772">
    <property type="component" value="Unassembled WGS sequence"/>
</dbReference>
<dbReference type="EMBL" id="UNSH01000041">
    <property type="protein sequence ID" value="SZF02218.1"/>
    <property type="molecule type" value="Genomic_DNA"/>
</dbReference>
<feature type="signal peptide" evidence="1">
    <location>
        <begin position="1"/>
        <end position="23"/>
    </location>
</feature>
<evidence type="ECO:0000313" key="3">
    <source>
        <dbReference type="Proteomes" id="UP000275772"/>
    </source>
</evidence>
<organism evidence="2 3">
    <name type="scientific">Blumeria hordei</name>
    <name type="common">Barley powdery mildew</name>
    <name type="synonym">Blumeria graminis f. sp. hordei</name>
    <dbReference type="NCBI Taxonomy" id="2867405"/>
    <lineage>
        <taxon>Eukaryota</taxon>
        <taxon>Fungi</taxon>
        <taxon>Dikarya</taxon>
        <taxon>Ascomycota</taxon>
        <taxon>Pezizomycotina</taxon>
        <taxon>Leotiomycetes</taxon>
        <taxon>Erysiphales</taxon>
        <taxon>Erysiphaceae</taxon>
        <taxon>Blumeria</taxon>
    </lineage>
</organism>
<protein>
    <submittedName>
        <fullName evidence="2">Uncharacterized protein</fullName>
    </submittedName>
</protein>
<evidence type="ECO:0000256" key="1">
    <source>
        <dbReference type="SAM" id="SignalP"/>
    </source>
</evidence>
<sequence length="115" mass="13013">MKVLSAISACAFTFLLLLGPVMGGNVLKCPSNKRFSLDAAEEHARKARFDRWKSSHPLGADGQKCKAHVFAILVSKERIIKYYLAQDCSTIDNYRIYEWHNSDWVICGLYNDGVE</sequence>
<feature type="chain" id="PRO_5016855523" evidence="1">
    <location>
        <begin position="24"/>
        <end position="115"/>
    </location>
</feature>
<evidence type="ECO:0000313" key="2">
    <source>
        <dbReference type="EMBL" id="SZF02218.1"/>
    </source>
</evidence>
<keyword evidence="1" id="KW-0732">Signal</keyword>
<reference evidence="2 3" key="1">
    <citation type="submission" date="2017-11" db="EMBL/GenBank/DDBJ databases">
        <authorList>
            <person name="Kracher B."/>
        </authorList>
    </citation>
    <scope>NUCLEOTIDE SEQUENCE [LARGE SCALE GENOMIC DNA]</scope>
    <source>
        <strain evidence="2 3">RACE1</strain>
    </source>
</reference>
<proteinExistence type="predicted"/>
<accession>A0A383UR82</accession>
<name>A0A383UR82_BLUHO</name>
<gene>
    <name evidence="2" type="ORF">BLGHR1_12995</name>
</gene>
<dbReference type="AlphaFoldDB" id="A0A383UR82"/>